<feature type="coiled-coil region" evidence="1">
    <location>
        <begin position="239"/>
        <end position="372"/>
    </location>
</feature>
<dbReference type="Gene3D" id="3.80.10.10">
    <property type="entry name" value="Ribonuclease Inhibitor"/>
    <property type="match status" value="1"/>
</dbReference>
<dbReference type="Proteomes" id="UP001153620">
    <property type="component" value="Chromosome 4"/>
</dbReference>
<proteinExistence type="predicted"/>
<name>A0A9P0JCV9_9DIPT</name>
<dbReference type="AlphaFoldDB" id="A0A9P0JCV9"/>
<keyword evidence="1" id="KW-0175">Coiled coil</keyword>
<evidence type="ECO:0000256" key="3">
    <source>
        <dbReference type="SAM" id="SignalP"/>
    </source>
</evidence>
<evidence type="ECO:0000256" key="1">
    <source>
        <dbReference type="SAM" id="Coils"/>
    </source>
</evidence>
<feature type="chain" id="PRO_5040508387" evidence="3">
    <location>
        <begin position="22"/>
        <end position="438"/>
    </location>
</feature>
<keyword evidence="2" id="KW-0812">Transmembrane</keyword>
<keyword evidence="5" id="KW-1185">Reference proteome</keyword>
<protein>
    <submittedName>
        <fullName evidence="4">Uncharacterized protein</fullName>
    </submittedName>
</protein>
<feature type="transmembrane region" description="Helical" evidence="2">
    <location>
        <begin position="388"/>
        <end position="408"/>
    </location>
</feature>
<accession>A0A9P0JCV9</accession>
<reference evidence="4" key="1">
    <citation type="submission" date="2022-01" db="EMBL/GenBank/DDBJ databases">
        <authorList>
            <person name="King R."/>
        </authorList>
    </citation>
    <scope>NUCLEOTIDE SEQUENCE</scope>
</reference>
<sequence length="438" mass="51160">MVVLTFILFILIMHGITLSAAFSDVHCTYLNINFVTNTCYSCDVINNLNVRTPNEKINSIHGVHLPSKYLNNVTGLSIINRNTDYLPVNLGEKFTALHTLRVKDGKLKKIDQIDLKSMPKLRYADFDSNELKIIEKDLFKFNLQLEYVSFDGNRITSVGENVFENLAQLKFLDMMNTFCIKVKATDRRKVKGAIIEINNNCSNFTDEVQYYKWKINQFKGKNSNLNTKFNYIEAKITINDENVKQVDNMMKEMKDQEAKNEQKFKNKVKDLTRTQTQLKFDISTLEQIITAKSSENRQIQENFNKMQQNITEIQQNIKHETEKIKQDEQKTKNLKQEIRQMTIDFYNYKLSKALLDEENEKLKMEYKALELDITSKDSSPTTEFLTCFVLILALILSVLDSFTTLNFFRRFSLLRIRRLINEMDSNSETPQDVNHTSL</sequence>
<feature type="signal peptide" evidence="3">
    <location>
        <begin position="1"/>
        <end position="21"/>
    </location>
</feature>
<dbReference type="InterPro" id="IPR032675">
    <property type="entry name" value="LRR_dom_sf"/>
</dbReference>
<evidence type="ECO:0000256" key="2">
    <source>
        <dbReference type="SAM" id="Phobius"/>
    </source>
</evidence>
<keyword evidence="3" id="KW-0732">Signal</keyword>
<keyword evidence="2" id="KW-1133">Transmembrane helix</keyword>
<dbReference type="SUPFAM" id="SSF52058">
    <property type="entry name" value="L domain-like"/>
    <property type="match status" value="1"/>
</dbReference>
<organism evidence="4 5">
    <name type="scientific">Chironomus riparius</name>
    <dbReference type="NCBI Taxonomy" id="315576"/>
    <lineage>
        <taxon>Eukaryota</taxon>
        <taxon>Metazoa</taxon>
        <taxon>Ecdysozoa</taxon>
        <taxon>Arthropoda</taxon>
        <taxon>Hexapoda</taxon>
        <taxon>Insecta</taxon>
        <taxon>Pterygota</taxon>
        <taxon>Neoptera</taxon>
        <taxon>Endopterygota</taxon>
        <taxon>Diptera</taxon>
        <taxon>Nematocera</taxon>
        <taxon>Chironomoidea</taxon>
        <taxon>Chironomidae</taxon>
        <taxon>Chironominae</taxon>
        <taxon>Chironomus</taxon>
    </lineage>
</organism>
<keyword evidence="2" id="KW-0472">Membrane</keyword>
<dbReference type="EMBL" id="OU895880">
    <property type="protein sequence ID" value="CAH1735749.1"/>
    <property type="molecule type" value="Genomic_DNA"/>
</dbReference>
<evidence type="ECO:0000313" key="5">
    <source>
        <dbReference type="Proteomes" id="UP001153620"/>
    </source>
</evidence>
<evidence type="ECO:0000313" key="4">
    <source>
        <dbReference type="EMBL" id="CAH1735749.1"/>
    </source>
</evidence>
<reference evidence="4" key="2">
    <citation type="submission" date="2022-10" db="EMBL/GenBank/DDBJ databases">
        <authorList>
            <consortium name="ENA_rothamsted_submissions"/>
            <consortium name="culmorum"/>
            <person name="King R."/>
        </authorList>
    </citation>
    <scope>NUCLEOTIDE SEQUENCE</scope>
</reference>
<gene>
    <name evidence="4" type="ORF">CHIRRI_LOCUS15006</name>
</gene>